<protein>
    <submittedName>
        <fullName evidence="2">SDR family NAD(P)-dependent oxidoreductase</fullName>
    </submittedName>
</protein>
<dbReference type="GO" id="GO:0005737">
    <property type="term" value="C:cytoplasm"/>
    <property type="evidence" value="ECO:0007669"/>
    <property type="project" value="TreeGrafter"/>
</dbReference>
<dbReference type="InterPro" id="IPR051783">
    <property type="entry name" value="NAD(P)-dependent_oxidoreduct"/>
</dbReference>
<dbReference type="CDD" id="cd05266">
    <property type="entry name" value="SDR_a4"/>
    <property type="match status" value="1"/>
</dbReference>
<dbReference type="EMBL" id="WVHT01000001">
    <property type="protein sequence ID" value="MXV49602.1"/>
    <property type="molecule type" value="Genomic_DNA"/>
</dbReference>
<evidence type="ECO:0000313" key="2">
    <source>
        <dbReference type="EMBL" id="MXV49602.1"/>
    </source>
</evidence>
<gene>
    <name evidence="2" type="ORF">GS399_01345</name>
</gene>
<dbReference type="Proteomes" id="UP000466586">
    <property type="component" value="Unassembled WGS sequence"/>
</dbReference>
<dbReference type="GO" id="GO:0050661">
    <property type="term" value="F:NADP binding"/>
    <property type="evidence" value="ECO:0007669"/>
    <property type="project" value="InterPro"/>
</dbReference>
<dbReference type="RefSeq" id="WP_160842779.1">
    <property type="nucleotide sequence ID" value="NZ_WVHT01000001.1"/>
</dbReference>
<evidence type="ECO:0000259" key="1">
    <source>
        <dbReference type="Pfam" id="PF03446"/>
    </source>
</evidence>
<comment type="caution">
    <text evidence="2">The sequence shown here is derived from an EMBL/GenBank/DDBJ whole genome shotgun (WGS) entry which is preliminary data.</text>
</comment>
<reference evidence="2 3" key="1">
    <citation type="submission" date="2019-11" db="EMBL/GenBank/DDBJ databases">
        <title>Pedobacter sp. HMF7647 Genome sequencing and assembly.</title>
        <authorList>
            <person name="Kang H."/>
            <person name="Kim H."/>
            <person name="Joh K."/>
        </authorList>
    </citation>
    <scope>NUCLEOTIDE SEQUENCE [LARGE SCALE GENOMIC DNA]</scope>
    <source>
        <strain evidence="2 3">HMF7647</strain>
    </source>
</reference>
<feature type="domain" description="6-phosphogluconate dehydrogenase NADP-binding" evidence="1">
    <location>
        <begin position="6"/>
        <end position="117"/>
    </location>
</feature>
<dbReference type="InterPro" id="IPR006115">
    <property type="entry name" value="6PGDH_NADP-bd"/>
</dbReference>
<dbReference type="GO" id="GO:0004029">
    <property type="term" value="F:aldehyde dehydrogenase (NAD+) activity"/>
    <property type="evidence" value="ECO:0007669"/>
    <property type="project" value="TreeGrafter"/>
</dbReference>
<name>A0A7K1Y4V3_9SPHI</name>
<dbReference type="Pfam" id="PF03446">
    <property type="entry name" value="NAD_binding_2"/>
    <property type="match status" value="1"/>
</dbReference>
<keyword evidence="3" id="KW-1185">Reference proteome</keyword>
<evidence type="ECO:0000313" key="3">
    <source>
        <dbReference type="Proteomes" id="UP000466586"/>
    </source>
</evidence>
<accession>A0A7K1Y4V3</accession>
<sequence>MKLPFINVFGCGWFGFALAKFLVSNGYSVKGSTTTEAKLALLADNEIDAYLLKLEPKPIGDYHKFFSQSEILIIAIPPGPDTENYAAKISGLINFINRYRIKQVIFISSTSVYRNANTEADDYTVPQPETDSGRALLEAENMLLEDGSFTLTVLRFAGLVGPGRHPGRFFAGKKNIPNGKSPVNLLHLDDCIQVVYEIIKQHKFGGIYNVCSPDHPEKQQFYYEAATVRNLEAPQFTDELNSWKKINGSRIARLLDISYQTHDLLSWLKTSAD</sequence>
<dbReference type="InterPro" id="IPR036291">
    <property type="entry name" value="NAD(P)-bd_dom_sf"/>
</dbReference>
<dbReference type="AlphaFoldDB" id="A0A7K1Y4V3"/>
<dbReference type="PANTHER" id="PTHR48079">
    <property type="entry name" value="PROTEIN YEEZ"/>
    <property type="match status" value="1"/>
</dbReference>
<proteinExistence type="predicted"/>
<organism evidence="2 3">
    <name type="scientific">Hufsiella arboris</name>
    <dbReference type="NCBI Taxonomy" id="2695275"/>
    <lineage>
        <taxon>Bacteria</taxon>
        <taxon>Pseudomonadati</taxon>
        <taxon>Bacteroidota</taxon>
        <taxon>Sphingobacteriia</taxon>
        <taxon>Sphingobacteriales</taxon>
        <taxon>Sphingobacteriaceae</taxon>
        <taxon>Hufsiella</taxon>
    </lineage>
</organism>
<dbReference type="Gene3D" id="3.40.50.720">
    <property type="entry name" value="NAD(P)-binding Rossmann-like Domain"/>
    <property type="match status" value="1"/>
</dbReference>
<dbReference type="SUPFAM" id="SSF51735">
    <property type="entry name" value="NAD(P)-binding Rossmann-fold domains"/>
    <property type="match status" value="1"/>
</dbReference>
<dbReference type="PANTHER" id="PTHR48079:SF6">
    <property type="entry name" value="NAD(P)-BINDING DOMAIN-CONTAINING PROTEIN-RELATED"/>
    <property type="match status" value="1"/>
</dbReference>